<gene>
    <name evidence="2" type="ORF">GCM10011452_15380</name>
</gene>
<sequence>MAQMNRRLFLRAGAAALMGCSAAASPLLTTVTLAGGAPMLGDHRLVVVILRGGLDGLDMVQPVADPLFSTYRPGLTRTPGLPLDGIFALNARLAGLMPLWKAGELAFVHATSTPYRDKRSHFDGQDILEAGTGLDVPMPEVRDGWLNRMLQAIPGLGAETAYAVGREALPLLAGAAPVRSWVPDQRLRLSDTSRALLERVYHDDPLFHAAAMEAMDLADEMDGTGGMAEGMTRPPKARGGRQADAEALASFAAGRLQDAARIAAFSLSGWDSHGNQASSLVQSYAALEALLLRLRADLGPVWGKTAVLAMTEFGRTARENGTGGTDHGTGGAMLMAGGAIRGGRIYGDWPGLEEAALYDRRDLMPTSDVRGWAAWALHGLFGLDRSVLETAVFPGLDMGSDPRFLA</sequence>
<dbReference type="InterPro" id="IPR010869">
    <property type="entry name" value="DUF1501"/>
</dbReference>
<reference evidence="2" key="2">
    <citation type="submission" date="2020-09" db="EMBL/GenBank/DDBJ databases">
        <authorList>
            <person name="Sun Q."/>
            <person name="Kim S."/>
        </authorList>
    </citation>
    <scope>NUCLEOTIDE SEQUENCE</scope>
    <source>
        <strain evidence="2">KCTC 23714</strain>
    </source>
</reference>
<feature type="signal peptide" evidence="1">
    <location>
        <begin position="1"/>
        <end position="23"/>
    </location>
</feature>
<dbReference type="PANTHER" id="PTHR43737:SF1">
    <property type="entry name" value="DUF1501 DOMAIN-CONTAINING PROTEIN"/>
    <property type="match status" value="1"/>
</dbReference>
<evidence type="ECO:0000313" key="2">
    <source>
        <dbReference type="EMBL" id="GGW27738.1"/>
    </source>
</evidence>
<dbReference type="AlphaFoldDB" id="A0A918IRT4"/>
<dbReference type="RefSeq" id="WP_189633264.1">
    <property type="nucleotide sequence ID" value="NZ_BMYQ01000003.1"/>
</dbReference>
<dbReference type="EMBL" id="BMYQ01000003">
    <property type="protein sequence ID" value="GGW27738.1"/>
    <property type="molecule type" value="Genomic_DNA"/>
</dbReference>
<dbReference type="PROSITE" id="PS51318">
    <property type="entry name" value="TAT"/>
    <property type="match status" value="1"/>
</dbReference>
<name>A0A918IRT4_9RHOB</name>
<evidence type="ECO:0008006" key="4">
    <source>
        <dbReference type="Google" id="ProtNLM"/>
    </source>
</evidence>
<proteinExistence type="predicted"/>
<comment type="caution">
    <text evidence="2">The sequence shown here is derived from an EMBL/GenBank/DDBJ whole genome shotgun (WGS) entry which is preliminary data.</text>
</comment>
<keyword evidence="3" id="KW-1185">Reference proteome</keyword>
<dbReference type="InterPro" id="IPR006311">
    <property type="entry name" value="TAT_signal"/>
</dbReference>
<evidence type="ECO:0000256" key="1">
    <source>
        <dbReference type="SAM" id="SignalP"/>
    </source>
</evidence>
<protein>
    <recommendedName>
        <fullName evidence="4">Twin-arginine translocation pathway signal</fullName>
    </recommendedName>
</protein>
<organism evidence="2 3">
    <name type="scientific">Gemmobacter lanyuensis</name>
    <dbReference type="NCBI Taxonomy" id="1054497"/>
    <lineage>
        <taxon>Bacteria</taxon>
        <taxon>Pseudomonadati</taxon>
        <taxon>Pseudomonadota</taxon>
        <taxon>Alphaproteobacteria</taxon>
        <taxon>Rhodobacterales</taxon>
        <taxon>Paracoccaceae</taxon>
        <taxon>Gemmobacter</taxon>
    </lineage>
</organism>
<dbReference type="PANTHER" id="PTHR43737">
    <property type="entry name" value="BLL7424 PROTEIN"/>
    <property type="match status" value="1"/>
</dbReference>
<evidence type="ECO:0000313" key="3">
    <source>
        <dbReference type="Proteomes" id="UP000628984"/>
    </source>
</evidence>
<dbReference type="Pfam" id="PF07394">
    <property type="entry name" value="DUF1501"/>
    <property type="match status" value="1"/>
</dbReference>
<accession>A0A918IRT4</accession>
<keyword evidence="1" id="KW-0732">Signal</keyword>
<reference evidence="2" key="1">
    <citation type="journal article" date="2014" name="Int. J. Syst. Evol. Microbiol.">
        <title>Complete genome sequence of Corynebacterium casei LMG S-19264T (=DSM 44701T), isolated from a smear-ripened cheese.</title>
        <authorList>
            <consortium name="US DOE Joint Genome Institute (JGI-PGF)"/>
            <person name="Walter F."/>
            <person name="Albersmeier A."/>
            <person name="Kalinowski J."/>
            <person name="Ruckert C."/>
        </authorList>
    </citation>
    <scope>NUCLEOTIDE SEQUENCE</scope>
    <source>
        <strain evidence="2">KCTC 23714</strain>
    </source>
</reference>
<dbReference type="Proteomes" id="UP000628984">
    <property type="component" value="Unassembled WGS sequence"/>
</dbReference>
<feature type="chain" id="PRO_5036696095" description="Twin-arginine translocation pathway signal" evidence="1">
    <location>
        <begin position="24"/>
        <end position="406"/>
    </location>
</feature>